<name>A0A3B1AHL2_9ZZZZ</name>
<dbReference type="AlphaFoldDB" id="A0A3B1AHL2"/>
<gene>
    <name evidence="1" type="ORF">MNBD_GAMMA21-1878</name>
</gene>
<sequence>MKRFFIFIVIWGVFILAATALNEASKFQQSEVIPVMTESQNSDHPLIVDLKLALSTQDYLGALDIIDKNHKKFANLSDSENGQAYQFFYLKGHVHSALWQHLEAEKSWTFALNFTTSKEEIKRLKRLVNANRILVDDINDERLLNSIYRATPRTGPASTLRGKIAVVYVFLTDGALQNWSLRKRDFVMSSWTIAEQWLILNSNKYDANVTFSRRIFLVDKNPYIKRLQVGDFDNHNQHSAKVARLVAEHLGYKDILSFIEEIKKEEQADQAILLFHLSRDGRSFAQRCVYKCDESAEYVYLMESPSGKRGNFMNYAQAHETLHLFGADDLYNIHGGKYYVVRDIMNYPASILGANTLEPITAYAVGIYNKKPKAPFEIQSFSRSH</sequence>
<protein>
    <submittedName>
        <fullName evidence="1">Uncharacterized protein</fullName>
    </submittedName>
</protein>
<evidence type="ECO:0000313" key="1">
    <source>
        <dbReference type="EMBL" id="VAX01171.1"/>
    </source>
</evidence>
<dbReference type="EMBL" id="UOFR01000082">
    <property type="protein sequence ID" value="VAX01171.1"/>
    <property type="molecule type" value="Genomic_DNA"/>
</dbReference>
<accession>A0A3B1AHL2</accession>
<reference evidence="1" key="1">
    <citation type="submission" date="2018-06" db="EMBL/GenBank/DDBJ databases">
        <authorList>
            <person name="Zhirakovskaya E."/>
        </authorList>
    </citation>
    <scope>NUCLEOTIDE SEQUENCE</scope>
</reference>
<proteinExistence type="predicted"/>
<organism evidence="1">
    <name type="scientific">hydrothermal vent metagenome</name>
    <dbReference type="NCBI Taxonomy" id="652676"/>
    <lineage>
        <taxon>unclassified sequences</taxon>
        <taxon>metagenomes</taxon>
        <taxon>ecological metagenomes</taxon>
    </lineage>
</organism>